<gene>
    <name evidence="1" type="ORF">LX66_3615</name>
</gene>
<accession>A0A562SZ77</accession>
<name>A0A562SZ77_CHIJA</name>
<proteinExistence type="predicted"/>
<protein>
    <submittedName>
        <fullName evidence="1">Uncharacterized protein</fullName>
    </submittedName>
</protein>
<evidence type="ECO:0000313" key="1">
    <source>
        <dbReference type="EMBL" id="TWI86358.1"/>
    </source>
</evidence>
<organism evidence="1 2">
    <name type="scientific">Chitinophaga japonensis</name>
    <name type="common">Flexibacter japonensis</name>
    <dbReference type="NCBI Taxonomy" id="104662"/>
    <lineage>
        <taxon>Bacteria</taxon>
        <taxon>Pseudomonadati</taxon>
        <taxon>Bacteroidota</taxon>
        <taxon>Chitinophagia</taxon>
        <taxon>Chitinophagales</taxon>
        <taxon>Chitinophagaceae</taxon>
        <taxon>Chitinophaga</taxon>
    </lineage>
</organism>
<reference evidence="1 2" key="1">
    <citation type="journal article" date="2013" name="Stand. Genomic Sci.">
        <title>Genomic Encyclopedia of Type Strains, Phase I: The one thousand microbial genomes (KMG-I) project.</title>
        <authorList>
            <person name="Kyrpides N.C."/>
            <person name="Woyke T."/>
            <person name="Eisen J.A."/>
            <person name="Garrity G."/>
            <person name="Lilburn T.G."/>
            <person name="Beck B.J."/>
            <person name="Whitman W.B."/>
            <person name="Hugenholtz P."/>
            <person name="Klenk H.P."/>
        </authorList>
    </citation>
    <scope>NUCLEOTIDE SEQUENCE [LARGE SCALE GENOMIC DNA]</scope>
    <source>
        <strain evidence="1 2">DSM 13484</strain>
    </source>
</reference>
<comment type="caution">
    <text evidence="1">The sequence shown here is derived from an EMBL/GenBank/DDBJ whole genome shotgun (WGS) entry which is preliminary data.</text>
</comment>
<dbReference type="AlphaFoldDB" id="A0A562SZ77"/>
<dbReference type="EMBL" id="VLLG01000004">
    <property type="protein sequence ID" value="TWI86358.1"/>
    <property type="molecule type" value="Genomic_DNA"/>
</dbReference>
<keyword evidence="2" id="KW-1185">Reference proteome</keyword>
<evidence type="ECO:0000313" key="2">
    <source>
        <dbReference type="Proteomes" id="UP000316778"/>
    </source>
</evidence>
<dbReference type="Proteomes" id="UP000316778">
    <property type="component" value="Unassembled WGS sequence"/>
</dbReference>
<sequence>MMGVYARLIFILGSFLGMVLKPAKAQYQGYVYGEVVLKNKQTYTGPIKWSGGQRLWSDVLSVAKSTNKNVFKYLDGSQIKRLSNEEGGREIDWKFMSLWEDRYPRRKKEILCRFGDIDFIHVTGSDKAQIYFKNGSKVRAVPYKDEAAELGKSIVVYVGGDSKTIKWDEISRVNFRNTPKNSRLGRWAPLYGTVHTSNGPITGFIQWNRYKYLNAHKLSGKTPDNAPVSYAFAHIARIERQGDQSLVQLRSGESMLLGASDDVSSANKGIIVMHPLYGRVLVEWKAFRSLTLQAQPSTGLDYDSYPEPSRLYATVHTTDSRTYKGTCMFDLDEEWNVEMLDGNKDGLFYQIPFYYISSIAPYRQRYSKVRLRNNSTLLLGWANDVSDKNWGVIIWLPNKKYQYIPWNQVKEISFR</sequence>